<keyword evidence="5 13" id="KW-0520">NAD</keyword>
<comment type="catalytic activity">
    <reaction evidence="9">
        <text>sn-glycerol 3-phosphate + NADP(+) = dihydroxyacetone phosphate + NADPH + H(+)</text>
        <dbReference type="Rhea" id="RHEA:11096"/>
        <dbReference type="ChEBI" id="CHEBI:15378"/>
        <dbReference type="ChEBI" id="CHEBI:57597"/>
        <dbReference type="ChEBI" id="CHEBI:57642"/>
        <dbReference type="ChEBI" id="CHEBI:57783"/>
        <dbReference type="ChEBI" id="CHEBI:58349"/>
        <dbReference type="EC" id="1.1.1.94"/>
    </reaction>
    <physiologicalReaction direction="right-to-left" evidence="9">
        <dbReference type="Rhea" id="RHEA:11098"/>
    </physiologicalReaction>
</comment>
<evidence type="ECO:0000256" key="11">
    <source>
        <dbReference type="ARBA" id="ARBA00069372"/>
    </source>
</evidence>
<evidence type="ECO:0000313" key="21">
    <source>
        <dbReference type="Proteomes" id="UP000484885"/>
    </source>
</evidence>
<evidence type="ECO:0000256" key="6">
    <source>
        <dbReference type="ARBA" id="ARBA00023098"/>
    </source>
</evidence>
<dbReference type="SUPFAM" id="SSF51735">
    <property type="entry name" value="NAD(P)-binding Rossmann-fold domains"/>
    <property type="match status" value="1"/>
</dbReference>
<evidence type="ECO:0000259" key="19">
    <source>
        <dbReference type="Pfam" id="PF07479"/>
    </source>
</evidence>
<feature type="domain" description="Glycerol-3-phosphate dehydrogenase NAD-dependent N-terminal" evidence="18">
    <location>
        <begin position="6"/>
        <end position="159"/>
    </location>
</feature>
<feature type="binding site" evidence="13">
    <location>
        <position position="141"/>
    </location>
    <ligand>
        <name>NADPH</name>
        <dbReference type="ChEBI" id="CHEBI:57783"/>
    </ligand>
</feature>
<dbReference type="GO" id="GO:0046474">
    <property type="term" value="P:glycerophospholipid biosynthetic process"/>
    <property type="evidence" value="ECO:0007669"/>
    <property type="project" value="TreeGrafter"/>
</dbReference>
<comment type="function">
    <text evidence="13">Catalyzes the reduction of the glycolytic intermediate dihydroxyacetone phosphate (DHAP) to sn-glycerol 3-phosphate (G3P), the key precursor for phospholipid synthesis.</text>
</comment>
<comment type="caution">
    <text evidence="20">The sequence shown here is derived from an EMBL/GenBank/DDBJ whole genome shotgun (WGS) entry which is preliminary data.</text>
</comment>
<feature type="binding site" evidence="13">
    <location>
        <position position="256"/>
    </location>
    <ligand>
        <name>sn-glycerol 3-phosphate</name>
        <dbReference type="ChEBI" id="CHEBI:57597"/>
    </ligand>
</feature>
<evidence type="ECO:0000256" key="9">
    <source>
        <dbReference type="ARBA" id="ARBA00052716"/>
    </source>
</evidence>
<dbReference type="NCBIfam" id="NF000940">
    <property type="entry name" value="PRK00094.1-2"/>
    <property type="match status" value="1"/>
</dbReference>
<protein>
    <recommendedName>
        <fullName evidence="11 13">Glycerol-3-phosphate dehydrogenase [NAD(P)+]</fullName>
        <ecNumber evidence="10 13">1.1.1.94</ecNumber>
    </recommendedName>
    <alternativeName>
        <fullName evidence="13">NAD(P)(+)-dependent glycerol-3-phosphate dehydrogenase</fullName>
    </alternativeName>
    <alternativeName>
        <fullName evidence="12 13">NAD(P)H-dependent dihydroxyacetone-phosphate reductase</fullName>
    </alternativeName>
</protein>
<proteinExistence type="inferred from homology"/>
<evidence type="ECO:0000256" key="3">
    <source>
        <dbReference type="ARBA" id="ARBA00022857"/>
    </source>
</evidence>
<gene>
    <name evidence="13" type="primary">gpsA</name>
    <name evidence="20" type="ORF">G3I74_03485</name>
</gene>
<dbReference type="InterPro" id="IPR036291">
    <property type="entry name" value="NAD(P)-bd_dom_sf"/>
</dbReference>
<keyword evidence="8 13" id="KW-1208">Phospholipid metabolism</keyword>
<keyword evidence="4 13" id="KW-0560">Oxidoreductase</keyword>
<feature type="binding site" evidence="13">
    <location>
        <position position="256"/>
    </location>
    <ligand>
        <name>NADPH</name>
        <dbReference type="ChEBI" id="CHEBI:57783"/>
    </ligand>
</feature>
<dbReference type="InterPro" id="IPR013328">
    <property type="entry name" value="6PGD_dom2"/>
</dbReference>
<dbReference type="Proteomes" id="UP000484885">
    <property type="component" value="Unassembled WGS sequence"/>
</dbReference>
<dbReference type="InterPro" id="IPR006109">
    <property type="entry name" value="G3P_DH_NAD-dep_C"/>
</dbReference>
<dbReference type="RefSeq" id="WP_164210171.1">
    <property type="nucleotide sequence ID" value="NZ_JAAGSC010000031.1"/>
</dbReference>
<feature type="binding site" evidence="13">
    <location>
        <position position="280"/>
    </location>
    <ligand>
        <name>NADPH</name>
        <dbReference type="ChEBI" id="CHEBI:57783"/>
    </ligand>
</feature>
<dbReference type="UniPathway" id="UPA00940"/>
<dbReference type="GO" id="GO:0005829">
    <property type="term" value="C:cytosol"/>
    <property type="evidence" value="ECO:0007669"/>
    <property type="project" value="TreeGrafter"/>
</dbReference>
<keyword evidence="13" id="KW-0963">Cytoplasm</keyword>
<feature type="binding site" evidence="16">
    <location>
        <begin position="10"/>
        <end position="15"/>
    </location>
    <ligand>
        <name>NAD(+)</name>
        <dbReference type="ChEBI" id="CHEBI:57540"/>
    </ligand>
</feature>
<dbReference type="PROSITE" id="PS00957">
    <property type="entry name" value="NAD_G3PDH"/>
    <property type="match status" value="1"/>
</dbReference>
<feature type="binding site" evidence="13">
    <location>
        <position position="13"/>
    </location>
    <ligand>
        <name>NADPH</name>
        <dbReference type="ChEBI" id="CHEBI:57783"/>
    </ligand>
</feature>
<keyword evidence="7 13" id="KW-0594">Phospholipid biosynthesis</keyword>
<keyword evidence="13" id="KW-0547">Nucleotide-binding</keyword>
<dbReference type="GO" id="GO:0047952">
    <property type="term" value="F:glycerol-3-phosphate dehydrogenase [NAD(P)+] activity"/>
    <property type="evidence" value="ECO:0007669"/>
    <property type="project" value="UniProtKB-UniRule"/>
</dbReference>
<keyword evidence="6 13" id="KW-0443">Lipid metabolism</keyword>
<dbReference type="PRINTS" id="PR00077">
    <property type="entry name" value="GPDHDRGNASE"/>
</dbReference>
<feature type="binding site" evidence="13">
    <location>
        <position position="108"/>
    </location>
    <ligand>
        <name>sn-glycerol 3-phosphate</name>
        <dbReference type="ChEBI" id="CHEBI:57597"/>
    </ligand>
</feature>
<evidence type="ECO:0000256" key="4">
    <source>
        <dbReference type="ARBA" id="ARBA00023002"/>
    </source>
</evidence>
<dbReference type="EC" id="1.1.1.94" evidence="10 13"/>
<comment type="catalytic activity">
    <reaction evidence="13">
        <text>sn-glycerol 3-phosphate + NAD(+) = dihydroxyacetone phosphate + NADH + H(+)</text>
        <dbReference type="Rhea" id="RHEA:11092"/>
        <dbReference type="ChEBI" id="CHEBI:15378"/>
        <dbReference type="ChEBI" id="CHEBI:57540"/>
        <dbReference type="ChEBI" id="CHEBI:57597"/>
        <dbReference type="ChEBI" id="CHEBI:57642"/>
        <dbReference type="ChEBI" id="CHEBI:57945"/>
        <dbReference type="EC" id="1.1.1.94"/>
    </reaction>
</comment>
<dbReference type="HAMAP" id="MF_00394">
    <property type="entry name" value="NAD_Glyc3P_dehydrog"/>
    <property type="match status" value="1"/>
</dbReference>
<sequence>MDSRRIGILGAGSWGTALGMHLSRRGHRVRLWDIDEKHVAAVQADGCNERFLPGIEFPDRLDINADLEQVCQASQQLLIVTPSHAFVETLDRIRPWLSVESGLAWATKGFEPGSARLLHEVAREALGNDLPLALISGPSFAREVAQGLPTAVTVAASTPDFGAAWAEWLHGDNFRAYYTADLPGAELGGALKNVLAVACGIADGLGLGGNTRAALITRGLAEMMRLGRALGASPLTLTGLAGVGDLVLTCTGDLSRNRRLGLALAEGKSLETAVEEIGQVVEAVRTAEEAMRLARRHHVEMPITEQVYGILFEGWSPSKGVRVLMERELKSETE</sequence>
<dbReference type="Pfam" id="PF07479">
    <property type="entry name" value="NAD_Gly3P_dh_C"/>
    <property type="match status" value="1"/>
</dbReference>
<feature type="binding site" evidence="13">
    <location>
        <position position="282"/>
    </location>
    <ligand>
        <name>NADPH</name>
        <dbReference type="ChEBI" id="CHEBI:57783"/>
    </ligand>
</feature>
<evidence type="ECO:0000256" key="17">
    <source>
        <dbReference type="RuleBase" id="RU000437"/>
    </source>
</evidence>
<comment type="subcellular location">
    <subcellularLocation>
        <location evidence="13">Cytoplasm</location>
    </subcellularLocation>
</comment>
<feature type="binding site" evidence="13">
    <location>
        <position position="192"/>
    </location>
    <ligand>
        <name>sn-glycerol 3-phosphate</name>
        <dbReference type="ChEBI" id="CHEBI:57597"/>
    </ligand>
</feature>
<dbReference type="Pfam" id="PF01210">
    <property type="entry name" value="NAD_Gly3P_dh_N"/>
    <property type="match status" value="1"/>
</dbReference>
<feature type="binding site" evidence="13">
    <location>
        <position position="139"/>
    </location>
    <ligand>
        <name>sn-glycerol 3-phosphate</name>
        <dbReference type="ChEBI" id="CHEBI:57597"/>
    </ligand>
</feature>
<keyword evidence="3 13" id="KW-0521">NADP</keyword>
<dbReference type="InterPro" id="IPR011128">
    <property type="entry name" value="G3P_DH_NAD-dep_N"/>
</dbReference>
<feature type="binding site" evidence="13">
    <location>
        <position position="137"/>
    </location>
    <ligand>
        <name>sn-glycerol 3-phosphate</name>
        <dbReference type="ChEBI" id="CHEBI:57597"/>
    </ligand>
</feature>
<dbReference type="FunFam" id="1.10.1040.10:FF:000001">
    <property type="entry name" value="Glycerol-3-phosphate dehydrogenase [NAD(P)+]"/>
    <property type="match status" value="1"/>
</dbReference>
<dbReference type="GO" id="GO:0051287">
    <property type="term" value="F:NAD binding"/>
    <property type="evidence" value="ECO:0007669"/>
    <property type="project" value="InterPro"/>
</dbReference>
<comment type="similarity">
    <text evidence="1 13 17">Belongs to the NAD-dependent glycerol-3-phosphate dehydrogenase family.</text>
</comment>
<feature type="active site" description="Proton acceptor" evidence="13 14">
    <location>
        <position position="192"/>
    </location>
</feature>
<feature type="binding site" evidence="13">
    <location>
        <position position="108"/>
    </location>
    <ligand>
        <name>NADPH</name>
        <dbReference type="ChEBI" id="CHEBI:57783"/>
    </ligand>
</feature>
<evidence type="ECO:0000256" key="7">
    <source>
        <dbReference type="ARBA" id="ARBA00023209"/>
    </source>
</evidence>
<evidence type="ECO:0000256" key="5">
    <source>
        <dbReference type="ARBA" id="ARBA00023027"/>
    </source>
</evidence>
<feature type="domain" description="Glycerol-3-phosphate dehydrogenase NAD-dependent C-terminal" evidence="19">
    <location>
        <begin position="181"/>
        <end position="320"/>
    </location>
</feature>
<evidence type="ECO:0000256" key="16">
    <source>
        <dbReference type="PIRSR" id="PIRSR000114-3"/>
    </source>
</evidence>
<dbReference type="InterPro" id="IPR008927">
    <property type="entry name" value="6-PGluconate_DH-like_C_sf"/>
</dbReference>
<evidence type="ECO:0000313" key="20">
    <source>
        <dbReference type="EMBL" id="NDY94787.1"/>
    </source>
</evidence>
<evidence type="ECO:0000256" key="10">
    <source>
        <dbReference type="ARBA" id="ARBA00066687"/>
    </source>
</evidence>
<dbReference type="Gene3D" id="1.10.1040.10">
    <property type="entry name" value="N-(1-d-carboxylethyl)-l-norvaline Dehydrogenase, domain 2"/>
    <property type="match status" value="1"/>
</dbReference>
<accession>A0A845UTC3</accession>
<dbReference type="PANTHER" id="PTHR11728:SF1">
    <property type="entry name" value="GLYCEROL-3-PHOSPHATE DEHYDROGENASE [NAD(+)] 2, CHLOROPLASTIC"/>
    <property type="match status" value="1"/>
</dbReference>
<dbReference type="GO" id="GO:0046167">
    <property type="term" value="P:glycerol-3-phosphate biosynthetic process"/>
    <property type="evidence" value="ECO:0007669"/>
    <property type="project" value="UniProtKB-UniRule"/>
</dbReference>
<evidence type="ECO:0000259" key="18">
    <source>
        <dbReference type="Pfam" id="PF01210"/>
    </source>
</evidence>
<keyword evidence="21" id="KW-1185">Reference proteome</keyword>
<feature type="binding site" evidence="16">
    <location>
        <position position="256"/>
    </location>
    <ligand>
        <name>NAD(+)</name>
        <dbReference type="ChEBI" id="CHEBI:57540"/>
    </ligand>
</feature>
<dbReference type="SUPFAM" id="SSF48179">
    <property type="entry name" value="6-phosphogluconate dehydrogenase C-terminal domain-like"/>
    <property type="match status" value="1"/>
</dbReference>
<dbReference type="InterPro" id="IPR006168">
    <property type="entry name" value="G3P_DH_NAD-dep"/>
</dbReference>
<reference evidence="20 21" key="1">
    <citation type="submission" date="2020-02" db="EMBL/GenBank/DDBJ databases">
        <authorList>
            <person name="Zhang X.-Y."/>
        </authorList>
    </citation>
    <scope>NUCLEOTIDE SEQUENCE [LARGE SCALE GENOMIC DNA]</scope>
    <source>
        <strain evidence="20 21">C33</strain>
    </source>
</reference>
<dbReference type="FunFam" id="3.40.50.720:FF:000019">
    <property type="entry name" value="Glycerol-3-phosphate dehydrogenase [NAD(P)+]"/>
    <property type="match status" value="1"/>
</dbReference>
<feature type="binding site" evidence="15">
    <location>
        <position position="108"/>
    </location>
    <ligand>
        <name>substrate</name>
    </ligand>
</feature>
<evidence type="ECO:0000256" key="2">
    <source>
        <dbReference type="ARBA" id="ARBA00022516"/>
    </source>
</evidence>
<dbReference type="NCBIfam" id="NF000942">
    <property type="entry name" value="PRK00094.1-4"/>
    <property type="match status" value="1"/>
</dbReference>
<evidence type="ECO:0000256" key="8">
    <source>
        <dbReference type="ARBA" id="ARBA00023264"/>
    </source>
</evidence>
<feature type="binding site" evidence="13">
    <location>
        <position position="245"/>
    </location>
    <ligand>
        <name>sn-glycerol 3-phosphate</name>
        <dbReference type="ChEBI" id="CHEBI:57597"/>
    </ligand>
</feature>
<dbReference type="Gene3D" id="3.40.50.720">
    <property type="entry name" value="NAD(P)-binding Rossmann-like Domain"/>
    <property type="match status" value="1"/>
</dbReference>
<feature type="binding site" evidence="15">
    <location>
        <begin position="256"/>
        <end position="257"/>
    </location>
    <ligand>
        <name>substrate</name>
    </ligand>
</feature>
<dbReference type="PIRSF" id="PIRSF000114">
    <property type="entry name" value="Glycerol-3-P_dh"/>
    <property type="match status" value="1"/>
</dbReference>
<dbReference type="PANTHER" id="PTHR11728">
    <property type="entry name" value="GLYCEROL-3-PHOSPHATE DEHYDROGENASE"/>
    <property type="match status" value="1"/>
</dbReference>
<evidence type="ECO:0000256" key="1">
    <source>
        <dbReference type="ARBA" id="ARBA00011009"/>
    </source>
</evidence>
<dbReference type="EMBL" id="JAAGSC010000031">
    <property type="protein sequence ID" value="NDY94787.1"/>
    <property type="molecule type" value="Genomic_DNA"/>
</dbReference>
<evidence type="ECO:0000256" key="14">
    <source>
        <dbReference type="PIRSR" id="PIRSR000114-1"/>
    </source>
</evidence>
<comment type="caution">
    <text evidence="13">Lacks conserved residue(s) required for the propagation of feature annotation.</text>
</comment>
<feature type="binding site" evidence="16">
    <location>
        <position position="141"/>
    </location>
    <ligand>
        <name>NAD(+)</name>
        <dbReference type="ChEBI" id="CHEBI:57540"/>
    </ligand>
</feature>
<name>A0A845UTC3_9GAMM</name>
<keyword evidence="2 13" id="KW-0444">Lipid biosynthesis</keyword>
<dbReference type="GO" id="GO:0046168">
    <property type="term" value="P:glycerol-3-phosphate catabolic process"/>
    <property type="evidence" value="ECO:0007669"/>
    <property type="project" value="InterPro"/>
</dbReference>
<feature type="binding site" evidence="13">
    <location>
        <position position="14"/>
    </location>
    <ligand>
        <name>NADPH</name>
        <dbReference type="ChEBI" id="CHEBI:57783"/>
    </ligand>
</feature>
<comment type="pathway">
    <text evidence="13">Membrane lipid metabolism; glycerophospholipid metabolism.</text>
</comment>
<evidence type="ECO:0000256" key="12">
    <source>
        <dbReference type="ARBA" id="ARBA00080511"/>
    </source>
</evidence>
<feature type="binding site" evidence="13">
    <location>
        <position position="255"/>
    </location>
    <ligand>
        <name>sn-glycerol 3-phosphate</name>
        <dbReference type="ChEBI" id="CHEBI:57597"/>
    </ligand>
</feature>
<feature type="binding site" evidence="13">
    <location>
        <position position="257"/>
    </location>
    <ligand>
        <name>sn-glycerol 3-phosphate</name>
        <dbReference type="ChEBI" id="CHEBI:57597"/>
    </ligand>
</feature>
<evidence type="ECO:0000256" key="13">
    <source>
        <dbReference type="HAMAP-Rule" id="MF_00394"/>
    </source>
</evidence>
<dbReference type="AlphaFoldDB" id="A0A845UTC3"/>
<evidence type="ECO:0000256" key="15">
    <source>
        <dbReference type="PIRSR" id="PIRSR000114-2"/>
    </source>
</evidence>
<organism evidence="20 21">
    <name type="scientific">Wenzhouxiangella limi</name>
    <dbReference type="NCBI Taxonomy" id="2707351"/>
    <lineage>
        <taxon>Bacteria</taxon>
        <taxon>Pseudomonadati</taxon>
        <taxon>Pseudomonadota</taxon>
        <taxon>Gammaproteobacteria</taxon>
        <taxon>Chromatiales</taxon>
        <taxon>Wenzhouxiangellaceae</taxon>
        <taxon>Wenzhouxiangella</taxon>
    </lineage>
</organism>
<dbReference type="GO" id="GO:0005975">
    <property type="term" value="P:carbohydrate metabolic process"/>
    <property type="evidence" value="ECO:0007669"/>
    <property type="project" value="InterPro"/>
</dbReference>